<dbReference type="InterPro" id="IPR016160">
    <property type="entry name" value="Ald_DH_CS_CYS"/>
</dbReference>
<evidence type="ECO:0000256" key="4">
    <source>
        <dbReference type="RuleBase" id="RU003345"/>
    </source>
</evidence>
<dbReference type="Proteomes" id="UP001169760">
    <property type="component" value="Unassembled WGS sequence"/>
</dbReference>
<sequence length="481" mass="51790">MKIHNMKNFINGEYIASQADGAIDVLSPSTGKKVGDIPAGCVEDAQLALDTANAAQKLWAKKTNRERAKILRVFAANIRAAADDLAKLLVSEQGKLLSVAQMEVEATATFIEYACDNALTIEGDILPSDNPNEKIYIHKVPRGVVVAITAWNFPLALAGRKIGPALVTGNAIVVKPTQETPLATLALGELANAAGIPAGVLNIVNGRGSVVGQHLCESPITRLITMTGSTPAGQRIYRTSAGHLTPVMLELGGKAPFIVMEDADLESAVEAAFTTRYANCGQVCTCAERLYVHESIYPVFMGKLLEKVKAIKVGDPMAADTDMGPKVNQSEIENIDALVKKGIEQGATLLHGGKRAHVPGFEGGNWYEPTLLGDVQQSNILVHEETFGPILPVVKINSIEQAIAYTNDSEYGLSTYLFTQNLKYIHQYIAEVEAGEVYVNRGIGEQHQGFHNGWKLSGAGGEDGRYGLEQYLEKKTVYFAE</sequence>
<dbReference type="InterPro" id="IPR016161">
    <property type="entry name" value="Ald_DH/histidinol_DH"/>
</dbReference>
<proteinExistence type="inferred from homology"/>
<dbReference type="AlphaFoldDB" id="A0AAW7XAZ1"/>
<gene>
    <name evidence="6" type="primary">aldA</name>
    <name evidence="6" type="ORF">Q4521_19075</name>
</gene>
<dbReference type="CDD" id="cd07088">
    <property type="entry name" value="ALDH_LactADH-AldA"/>
    <property type="match status" value="1"/>
</dbReference>
<evidence type="ECO:0000256" key="3">
    <source>
        <dbReference type="PROSITE-ProRule" id="PRU10007"/>
    </source>
</evidence>
<dbReference type="GO" id="GO:0005829">
    <property type="term" value="C:cytosol"/>
    <property type="evidence" value="ECO:0007669"/>
    <property type="project" value="TreeGrafter"/>
</dbReference>
<evidence type="ECO:0000313" key="6">
    <source>
        <dbReference type="EMBL" id="MDO6424599.1"/>
    </source>
</evidence>
<dbReference type="GO" id="GO:0009450">
    <property type="term" value="P:gamma-aminobutyric acid catabolic process"/>
    <property type="evidence" value="ECO:0007669"/>
    <property type="project" value="TreeGrafter"/>
</dbReference>
<dbReference type="FunFam" id="3.40.605.10:FF:000007">
    <property type="entry name" value="NAD/NADP-dependent betaine aldehyde dehydrogenase"/>
    <property type="match status" value="1"/>
</dbReference>
<protein>
    <submittedName>
        <fullName evidence="6">Aldehyde dehydrogenase</fullName>
        <ecNumber evidence="6">1.2.1.-</ecNumber>
    </submittedName>
</protein>
<organism evidence="6 7">
    <name type="scientific">Saccharophagus degradans</name>
    <dbReference type="NCBI Taxonomy" id="86304"/>
    <lineage>
        <taxon>Bacteria</taxon>
        <taxon>Pseudomonadati</taxon>
        <taxon>Pseudomonadota</taxon>
        <taxon>Gammaproteobacteria</taxon>
        <taxon>Cellvibrionales</taxon>
        <taxon>Cellvibrionaceae</taxon>
        <taxon>Saccharophagus</taxon>
    </lineage>
</organism>
<dbReference type="InterPro" id="IPR050740">
    <property type="entry name" value="Aldehyde_DH_Superfamily"/>
</dbReference>
<dbReference type="RefSeq" id="WP_303493842.1">
    <property type="nucleotide sequence ID" value="NZ_JAUOPB010000016.1"/>
</dbReference>
<dbReference type="Pfam" id="PF00171">
    <property type="entry name" value="Aldedh"/>
    <property type="match status" value="1"/>
</dbReference>
<dbReference type="InterPro" id="IPR016162">
    <property type="entry name" value="Ald_DH_N"/>
</dbReference>
<feature type="active site" evidence="3">
    <location>
        <position position="250"/>
    </location>
</feature>
<dbReference type="PANTHER" id="PTHR43353">
    <property type="entry name" value="SUCCINATE-SEMIALDEHYDE DEHYDROGENASE, MITOCHONDRIAL"/>
    <property type="match status" value="1"/>
</dbReference>
<keyword evidence="2 4" id="KW-0560">Oxidoreductase</keyword>
<reference evidence="6" key="1">
    <citation type="submission" date="2023-07" db="EMBL/GenBank/DDBJ databases">
        <title>Genome content predicts the carbon catabolic preferences of heterotrophic bacteria.</title>
        <authorList>
            <person name="Gralka M."/>
        </authorList>
    </citation>
    <scope>NUCLEOTIDE SEQUENCE</scope>
    <source>
        <strain evidence="6">I3M17_2</strain>
    </source>
</reference>
<dbReference type="PANTHER" id="PTHR43353:SF5">
    <property type="entry name" value="SUCCINATE-SEMIALDEHYDE DEHYDROGENASE, MITOCHONDRIAL"/>
    <property type="match status" value="1"/>
</dbReference>
<accession>A0AAW7XAZ1</accession>
<evidence type="ECO:0000259" key="5">
    <source>
        <dbReference type="Pfam" id="PF00171"/>
    </source>
</evidence>
<evidence type="ECO:0000313" key="7">
    <source>
        <dbReference type="Proteomes" id="UP001169760"/>
    </source>
</evidence>
<dbReference type="PROSITE" id="PS00687">
    <property type="entry name" value="ALDEHYDE_DEHYDR_GLU"/>
    <property type="match status" value="1"/>
</dbReference>
<dbReference type="EC" id="1.2.1.-" evidence="6"/>
<comment type="caution">
    <text evidence="6">The sequence shown here is derived from an EMBL/GenBank/DDBJ whole genome shotgun (WGS) entry which is preliminary data.</text>
</comment>
<dbReference type="InterPro" id="IPR029510">
    <property type="entry name" value="Ald_DH_CS_GLU"/>
</dbReference>
<dbReference type="PROSITE" id="PS00070">
    <property type="entry name" value="ALDEHYDE_DEHYDR_CYS"/>
    <property type="match status" value="1"/>
</dbReference>
<dbReference type="InterPro" id="IPR015590">
    <property type="entry name" value="Aldehyde_DH_dom"/>
</dbReference>
<dbReference type="FunFam" id="3.40.309.10:FF:000009">
    <property type="entry name" value="Aldehyde dehydrogenase A"/>
    <property type="match status" value="1"/>
</dbReference>
<dbReference type="NCBIfam" id="NF007497">
    <property type="entry name" value="PRK10090.1"/>
    <property type="match status" value="1"/>
</dbReference>
<dbReference type="InterPro" id="IPR016163">
    <property type="entry name" value="Ald_DH_C"/>
</dbReference>
<dbReference type="Gene3D" id="3.40.309.10">
    <property type="entry name" value="Aldehyde Dehydrogenase, Chain A, domain 2"/>
    <property type="match status" value="1"/>
</dbReference>
<dbReference type="Gene3D" id="3.40.605.10">
    <property type="entry name" value="Aldehyde Dehydrogenase, Chain A, domain 1"/>
    <property type="match status" value="1"/>
</dbReference>
<name>A0AAW7XAZ1_9GAMM</name>
<dbReference type="SUPFAM" id="SSF53720">
    <property type="entry name" value="ALDH-like"/>
    <property type="match status" value="1"/>
</dbReference>
<dbReference type="EMBL" id="JAUOPB010000016">
    <property type="protein sequence ID" value="MDO6424599.1"/>
    <property type="molecule type" value="Genomic_DNA"/>
</dbReference>
<feature type="domain" description="Aldehyde dehydrogenase" evidence="5">
    <location>
        <begin position="16"/>
        <end position="477"/>
    </location>
</feature>
<dbReference type="GO" id="GO:0004777">
    <property type="term" value="F:succinate-semialdehyde dehydrogenase (NAD+) activity"/>
    <property type="evidence" value="ECO:0007669"/>
    <property type="project" value="TreeGrafter"/>
</dbReference>
<comment type="similarity">
    <text evidence="1 4">Belongs to the aldehyde dehydrogenase family.</text>
</comment>
<evidence type="ECO:0000256" key="1">
    <source>
        <dbReference type="ARBA" id="ARBA00009986"/>
    </source>
</evidence>
<evidence type="ECO:0000256" key="2">
    <source>
        <dbReference type="ARBA" id="ARBA00023002"/>
    </source>
</evidence>